<protein>
    <submittedName>
        <fullName evidence="1">Uncharacterized protein</fullName>
    </submittedName>
</protein>
<organism evidence="1">
    <name type="scientific">marine metagenome</name>
    <dbReference type="NCBI Taxonomy" id="408172"/>
    <lineage>
        <taxon>unclassified sequences</taxon>
        <taxon>metagenomes</taxon>
        <taxon>ecological metagenomes</taxon>
    </lineage>
</organism>
<accession>A0A381QC22</accession>
<evidence type="ECO:0000313" key="1">
    <source>
        <dbReference type="EMBL" id="SUZ76394.1"/>
    </source>
</evidence>
<gene>
    <name evidence="1" type="ORF">METZ01_LOCUS29248</name>
</gene>
<sequence length="537" mass="57573">MRRTLAFLPVLLALSTGELRSQAPTHVLVPRGHVSVLFNPSFDSWNSRFGKRLEGAVLVEEQEPLGLDLTDQAGTSLFPAIGKLEEQIRALTGDPSYSGVLGAADGLVVHDVTRIDMGAHVGVLDWLTLGVVAPLVKNRTVFEMSFRPDSLSSDLGLNPRISNNTEVTGFLDALESAYNSVRAHADALCSNSSGSAACAHAESLAGRLQSFRGATEEAYSSSGFFPIQGSAVAASLSSALAALDYEMVSIGLSSIGSGLVFATDWLTEAALFALPTTNGIGIEGFPLQDIDGIWELGDIEVSALVRLLDGGRPSSGEASPFVRYGLMGSLLVRLGTGKVDAQDIFLDLPTGDGQTDIEAGISGFLGIGSRIGIRSSTRYGLQLPTTLMRRVAPPEIVMPLASTLREVRWSPASYMRLEIEPSWNFSPQLYGFGTYHFYSKAMDSYELTGNQDRNSTTQVAPVFVEDLEDESSRTFHQLGLGLRYSTLNGLGSASEQRPAEVHGRVIYTLAGNGGHTPITTRVEFGIRLFQRFWGGAN</sequence>
<reference evidence="1" key="1">
    <citation type="submission" date="2018-05" db="EMBL/GenBank/DDBJ databases">
        <authorList>
            <person name="Lanie J.A."/>
            <person name="Ng W.-L."/>
            <person name="Kazmierczak K.M."/>
            <person name="Andrzejewski T.M."/>
            <person name="Davidsen T.M."/>
            <person name="Wayne K.J."/>
            <person name="Tettelin H."/>
            <person name="Glass J.I."/>
            <person name="Rusch D."/>
            <person name="Podicherti R."/>
            <person name="Tsui H.-C.T."/>
            <person name="Winkler M.E."/>
        </authorList>
    </citation>
    <scope>NUCLEOTIDE SEQUENCE</scope>
</reference>
<proteinExistence type="predicted"/>
<dbReference type="AlphaFoldDB" id="A0A381QC22"/>
<name>A0A381QC22_9ZZZZ</name>
<dbReference type="EMBL" id="UINC01001276">
    <property type="protein sequence ID" value="SUZ76394.1"/>
    <property type="molecule type" value="Genomic_DNA"/>
</dbReference>